<gene>
    <name evidence="10" type="primary">sctJ</name>
    <name evidence="10" type="ORF">H0A36_09110</name>
</gene>
<comment type="caution">
    <text evidence="10">The sequence shown here is derived from an EMBL/GenBank/DDBJ whole genome shotgun (WGS) entry which is preliminary data.</text>
</comment>
<dbReference type="Gene3D" id="3.30.70.1530">
    <property type="entry name" value="Hypothetical protein rpa1041"/>
    <property type="match status" value="1"/>
</dbReference>
<comment type="subcellular location">
    <subcellularLocation>
        <location evidence="1">Cell outer membrane</location>
        <topology evidence="1">Lipid-anchor</topology>
    </subcellularLocation>
</comment>
<keyword evidence="6 8" id="KW-0998">Cell outer membrane</keyword>
<evidence type="ECO:0000256" key="2">
    <source>
        <dbReference type="ARBA" id="ARBA00009509"/>
    </source>
</evidence>
<dbReference type="InterPro" id="IPR043427">
    <property type="entry name" value="YscJ/FliF"/>
</dbReference>
<feature type="transmembrane region" description="Helical" evidence="8">
    <location>
        <begin position="223"/>
        <end position="247"/>
    </location>
</feature>
<sequence length="272" mass="30148">MRSCLVRLFLRSICLILLILFVSACSKTIVLYKDFSEVDANEVIAMLLENGIAASKRSDKSGVTVLIDELDMARAVAILKASGLPNRSQTNIGEVFKKEGIISTPLEERARYIYALSQELEFTLSQLEGVIIARVHIVLPERIAPGEPIQPSSAAVFIKHLPQLDPDVITRRIKHMVASSIPGLSGTGFHKISVVFTQSSPARNTIQWETFGPFKVAKASVVLLQYTLISCFMVILLFMGLLVTILYPKTNLWLQTKFNFLPATSDPVKNDK</sequence>
<dbReference type="InterPro" id="IPR003282">
    <property type="entry name" value="T3SS_SctJ"/>
</dbReference>
<evidence type="ECO:0000256" key="5">
    <source>
        <dbReference type="ARBA" id="ARBA00023139"/>
    </source>
</evidence>
<evidence type="ECO:0000259" key="9">
    <source>
        <dbReference type="Pfam" id="PF01514"/>
    </source>
</evidence>
<dbReference type="NCBIfam" id="TIGR02544">
    <property type="entry name" value="III_secr_YscJ"/>
    <property type="match status" value="1"/>
</dbReference>
<organism evidence="10 11">
    <name type="scientific">Spartinivicinus marinus</name>
    <dbReference type="NCBI Taxonomy" id="2994442"/>
    <lineage>
        <taxon>Bacteria</taxon>
        <taxon>Pseudomonadati</taxon>
        <taxon>Pseudomonadota</taxon>
        <taxon>Gammaproteobacteria</taxon>
        <taxon>Oceanospirillales</taxon>
        <taxon>Zooshikellaceae</taxon>
        <taxon>Spartinivicinus</taxon>
    </lineage>
</organism>
<dbReference type="Proteomes" id="UP000569732">
    <property type="component" value="Unassembled WGS sequence"/>
</dbReference>
<dbReference type="Gene3D" id="3.30.300.30">
    <property type="match status" value="1"/>
</dbReference>
<evidence type="ECO:0000256" key="8">
    <source>
        <dbReference type="RuleBase" id="RU364102"/>
    </source>
</evidence>
<evidence type="ECO:0000256" key="6">
    <source>
        <dbReference type="ARBA" id="ARBA00023237"/>
    </source>
</evidence>
<protein>
    <recommendedName>
        <fullName evidence="8">Lipoprotein</fullName>
    </recommendedName>
</protein>
<dbReference type="InterPro" id="IPR045851">
    <property type="entry name" value="AMP-bd_C_sf"/>
</dbReference>
<keyword evidence="3 8" id="KW-0732">Signal</keyword>
<dbReference type="GO" id="GO:0009306">
    <property type="term" value="P:protein secretion"/>
    <property type="evidence" value="ECO:0007669"/>
    <property type="project" value="InterPro"/>
</dbReference>
<keyword evidence="8" id="KW-0812">Transmembrane</keyword>
<proteinExistence type="inferred from homology"/>
<evidence type="ECO:0000256" key="3">
    <source>
        <dbReference type="ARBA" id="ARBA00022729"/>
    </source>
</evidence>
<dbReference type="GO" id="GO:0009279">
    <property type="term" value="C:cell outer membrane"/>
    <property type="evidence" value="ECO:0007669"/>
    <property type="project" value="UniProtKB-SubCell"/>
</dbReference>
<dbReference type="PANTHER" id="PTHR30046:SF2">
    <property type="entry name" value="YOP PROTEINS TRANSLOCATION LIPOPROTEIN J"/>
    <property type="match status" value="1"/>
</dbReference>
<comment type="similarity">
    <text evidence="2 8">Belongs to the YscJ lipoprotein family.</text>
</comment>
<dbReference type="PRINTS" id="PR01338">
    <property type="entry name" value="TYPE3OMKPROT"/>
</dbReference>
<dbReference type="RefSeq" id="WP_180568202.1">
    <property type="nucleotide sequence ID" value="NZ_JACCKB010000011.1"/>
</dbReference>
<dbReference type="InterPro" id="IPR006182">
    <property type="entry name" value="FliF_N_dom"/>
</dbReference>
<evidence type="ECO:0000313" key="11">
    <source>
        <dbReference type="Proteomes" id="UP000569732"/>
    </source>
</evidence>
<dbReference type="PROSITE" id="PS51257">
    <property type="entry name" value="PROKAR_LIPOPROTEIN"/>
    <property type="match status" value="1"/>
</dbReference>
<feature type="domain" description="Flagellar M-ring N-terminal" evidence="9">
    <location>
        <begin position="28"/>
        <end position="185"/>
    </location>
</feature>
<keyword evidence="5 8" id="KW-0564">Palmitate</keyword>
<keyword evidence="7 8" id="KW-0449">Lipoprotein</keyword>
<name>A0A853I8G0_9GAMM</name>
<dbReference type="AlphaFoldDB" id="A0A853I8G0"/>
<dbReference type="EMBL" id="JACCKB010000011">
    <property type="protein sequence ID" value="NYZ66171.1"/>
    <property type="molecule type" value="Genomic_DNA"/>
</dbReference>
<evidence type="ECO:0000256" key="7">
    <source>
        <dbReference type="ARBA" id="ARBA00023288"/>
    </source>
</evidence>
<keyword evidence="4 8" id="KW-0472">Membrane</keyword>
<keyword evidence="8" id="KW-1133">Transmembrane helix</keyword>
<reference evidence="10 11" key="1">
    <citation type="submission" date="2020-07" db="EMBL/GenBank/DDBJ databases">
        <title>Endozoicomonas sp. nov., isolated from sediment.</title>
        <authorList>
            <person name="Gu T."/>
        </authorList>
    </citation>
    <scope>NUCLEOTIDE SEQUENCE [LARGE SCALE GENOMIC DNA]</scope>
    <source>
        <strain evidence="10 11">SM1973</strain>
    </source>
</reference>
<evidence type="ECO:0000256" key="4">
    <source>
        <dbReference type="ARBA" id="ARBA00023136"/>
    </source>
</evidence>
<dbReference type="PANTHER" id="PTHR30046">
    <property type="entry name" value="FLAGELLAR M-RING PROTEIN"/>
    <property type="match status" value="1"/>
</dbReference>
<dbReference type="Pfam" id="PF01514">
    <property type="entry name" value="YscJ_FliF"/>
    <property type="match status" value="1"/>
</dbReference>
<accession>A0A853I8G0</accession>
<evidence type="ECO:0000256" key="1">
    <source>
        <dbReference type="ARBA" id="ARBA00004459"/>
    </source>
</evidence>
<keyword evidence="11" id="KW-1185">Reference proteome</keyword>
<evidence type="ECO:0000313" key="10">
    <source>
        <dbReference type="EMBL" id="NYZ66171.1"/>
    </source>
</evidence>